<reference evidence="3" key="2">
    <citation type="submission" date="2016-02" db="EMBL/GenBank/DDBJ databases">
        <title>Genome sequencing of Aspergillus luchuensis NBRC 4314.</title>
        <authorList>
            <person name="Yamada O."/>
        </authorList>
    </citation>
    <scope>NUCLEOTIDE SEQUENCE [LARGE SCALE GENOMIC DNA]</scope>
    <source>
        <strain evidence="3">RIB 2604</strain>
    </source>
</reference>
<reference evidence="2 3" key="1">
    <citation type="journal article" date="2016" name="DNA Res.">
        <title>Genome sequence of Aspergillus luchuensis NBRC 4314.</title>
        <authorList>
            <person name="Yamada O."/>
            <person name="Machida M."/>
            <person name="Hosoyama A."/>
            <person name="Goto M."/>
            <person name="Takahashi T."/>
            <person name="Futagami T."/>
            <person name="Yamagata Y."/>
            <person name="Takeuchi M."/>
            <person name="Kobayashi T."/>
            <person name="Koike H."/>
            <person name="Abe K."/>
            <person name="Asai K."/>
            <person name="Arita M."/>
            <person name="Fujita N."/>
            <person name="Fukuda K."/>
            <person name="Higa K."/>
            <person name="Horikawa H."/>
            <person name="Ishikawa T."/>
            <person name="Jinno K."/>
            <person name="Kato Y."/>
            <person name="Kirimura K."/>
            <person name="Mizutani O."/>
            <person name="Nakasone K."/>
            <person name="Sano M."/>
            <person name="Shiraishi Y."/>
            <person name="Tsukahara M."/>
            <person name="Gomi K."/>
        </authorList>
    </citation>
    <scope>NUCLEOTIDE SEQUENCE [LARGE SCALE GENOMIC DNA]</scope>
    <source>
        <strain evidence="2 3">RIB 2604</strain>
    </source>
</reference>
<evidence type="ECO:0000313" key="3">
    <source>
        <dbReference type="Proteomes" id="UP000075230"/>
    </source>
</evidence>
<evidence type="ECO:0000313" key="2">
    <source>
        <dbReference type="EMBL" id="GAT23955.1"/>
    </source>
</evidence>
<dbReference type="Proteomes" id="UP000075230">
    <property type="component" value="Unassembled WGS sequence"/>
</dbReference>
<protein>
    <submittedName>
        <fullName evidence="2">Similar to An02g12780</fullName>
    </submittedName>
</protein>
<comment type="caution">
    <text evidence="2">The sequence shown here is derived from an EMBL/GenBank/DDBJ whole genome shotgun (WGS) entry which is preliminary data.</text>
</comment>
<dbReference type="EMBL" id="BCWF01000017">
    <property type="protein sequence ID" value="GAT23955.1"/>
    <property type="molecule type" value="Genomic_DNA"/>
</dbReference>
<feature type="compositionally biased region" description="Basic residues" evidence="1">
    <location>
        <begin position="143"/>
        <end position="154"/>
    </location>
</feature>
<organism evidence="2 3">
    <name type="scientific">Aspergillus kawachii</name>
    <name type="common">White koji mold</name>
    <name type="synonym">Aspergillus awamori var. kawachi</name>
    <dbReference type="NCBI Taxonomy" id="1069201"/>
    <lineage>
        <taxon>Eukaryota</taxon>
        <taxon>Fungi</taxon>
        <taxon>Dikarya</taxon>
        <taxon>Ascomycota</taxon>
        <taxon>Pezizomycotina</taxon>
        <taxon>Eurotiomycetes</taxon>
        <taxon>Eurotiomycetidae</taxon>
        <taxon>Eurotiales</taxon>
        <taxon>Aspergillaceae</taxon>
        <taxon>Aspergillus</taxon>
        <taxon>Aspergillus subgen. Circumdati</taxon>
    </lineage>
</organism>
<feature type="region of interest" description="Disordered" evidence="1">
    <location>
        <begin position="139"/>
        <end position="172"/>
    </location>
</feature>
<accession>A0A146FDG4</accession>
<dbReference type="VEuPathDB" id="FungiDB:ASPFODRAFT_42197"/>
<name>A0A146FDG4_ASPKA</name>
<sequence length="324" mass="35533">MARLAVRQNGSCPANAQWYVCAAGGFKGCCSVDPCTTGVCPDESGSSGSSGGARLLDDLGSRACHIHNIYFVCTIFYSYIFIGDQHRGPFICKEYIDSLKSFFHDDGHNYILYLNSTSYHDTRFNNINSPYPVHYSSKPCSIPRRRHMAPHRSPNRGNSGRGRRPRPSRRLTSILRSACPKTKTPNLYLATMAQNLTPSTTNSKNQKKKKHLPLTQNRAAELSDTGFYRPRAELPAQSSRELINIPVERGCRWDCDGGDVASDMIVTADGAVLRATIKTVEADSPFAVYDGDGTRDGGPPVYSGIEYGMSGGCGVWGDDSKNKI</sequence>
<dbReference type="AlphaFoldDB" id="A0A146FDG4"/>
<evidence type="ECO:0000256" key="1">
    <source>
        <dbReference type="SAM" id="MobiDB-lite"/>
    </source>
</evidence>
<gene>
    <name evidence="2" type="ORF">RIB2604_01710980</name>
</gene>
<proteinExistence type="predicted"/>